<reference evidence="1" key="1">
    <citation type="submission" date="2014-11" db="EMBL/GenBank/DDBJ databases">
        <authorList>
            <person name="Amaro Gonzalez C."/>
        </authorList>
    </citation>
    <scope>NUCLEOTIDE SEQUENCE</scope>
</reference>
<sequence length="49" mass="5745">MTILDRERLKFLQDLPLQRSEISCFRATVHPISTVALTALTYCFHTPFY</sequence>
<accession>A0A0E9U6F9</accession>
<dbReference type="EMBL" id="GBXM01047078">
    <property type="protein sequence ID" value="JAH61499.1"/>
    <property type="molecule type" value="Transcribed_RNA"/>
</dbReference>
<dbReference type="AlphaFoldDB" id="A0A0E9U6F9"/>
<proteinExistence type="predicted"/>
<evidence type="ECO:0000313" key="1">
    <source>
        <dbReference type="EMBL" id="JAH61499.1"/>
    </source>
</evidence>
<reference evidence="1" key="2">
    <citation type="journal article" date="2015" name="Fish Shellfish Immunol.">
        <title>Early steps in the European eel (Anguilla anguilla)-Vibrio vulnificus interaction in the gills: Role of the RtxA13 toxin.</title>
        <authorList>
            <person name="Callol A."/>
            <person name="Pajuelo D."/>
            <person name="Ebbesson L."/>
            <person name="Teles M."/>
            <person name="MacKenzie S."/>
            <person name="Amaro C."/>
        </authorList>
    </citation>
    <scope>NUCLEOTIDE SEQUENCE</scope>
</reference>
<protein>
    <submittedName>
        <fullName evidence="1">Uncharacterized protein</fullName>
    </submittedName>
</protein>
<organism evidence="1">
    <name type="scientific">Anguilla anguilla</name>
    <name type="common">European freshwater eel</name>
    <name type="synonym">Muraena anguilla</name>
    <dbReference type="NCBI Taxonomy" id="7936"/>
    <lineage>
        <taxon>Eukaryota</taxon>
        <taxon>Metazoa</taxon>
        <taxon>Chordata</taxon>
        <taxon>Craniata</taxon>
        <taxon>Vertebrata</taxon>
        <taxon>Euteleostomi</taxon>
        <taxon>Actinopterygii</taxon>
        <taxon>Neopterygii</taxon>
        <taxon>Teleostei</taxon>
        <taxon>Anguilliformes</taxon>
        <taxon>Anguillidae</taxon>
        <taxon>Anguilla</taxon>
    </lineage>
</organism>
<name>A0A0E9U6F9_ANGAN</name>